<name>A0A498HLE9_MALDO</name>
<dbReference type="Proteomes" id="UP000290289">
    <property type="component" value="Chromosome 15"/>
</dbReference>
<dbReference type="GO" id="GO:0005576">
    <property type="term" value="C:extracellular region"/>
    <property type="evidence" value="ECO:0007669"/>
    <property type="project" value="UniProtKB-SubCell"/>
</dbReference>
<keyword evidence="3 6" id="KW-0713">Self-incompatibility</keyword>
<comment type="caution">
    <text evidence="7">The sequence shown here is derived from an EMBL/GenBank/DDBJ whole genome shotgun (WGS) entry which is preliminary data.</text>
</comment>
<comment type="similarity">
    <text evidence="2 6">Belongs to the plant self-incompatibility (S1) protein family.</text>
</comment>
<keyword evidence="5" id="KW-0732">Signal</keyword>
<proteinExistence type="inferred from homology"/>
<dbReference type="AlphaFoldDB" id="A0A498HLE9"/>
<sequence length="147" mass="17318">MVALVSEEEADAKRNMEEKLLHLGASVGGLGMADLASRNSLDCEVFSFLHFTLQCKSNDDDLGKHDLSFQSNFHWEFKSNSLFPNTLFYCNMWWQNVYGSFDVYKAQRDDNRCASKCWWRIKQTGAFSYDETKDRWDLVYIWQNYHL</sequence>
<evidence type="ECO:0000256" key="5">
    <source>
        <dbReference type="ARBA" id="ARBA00022729"/>
    </source>
</evidence>
<dbReference type="GO" id="GO:0060320">
    <property type="term" value="P:rejection of self pollen"/>
    <property type="evidence" value="ECO:0007669"/>
    <property type="project" value="UniProtKB-KW"/>
</dbReference>
<comment type="subcellular location">
    <subcellularLocation>
        <location evidence="1 6">Secreted</location>
    </subcellularLocation>
</comment>
<reference evidence="7 8" key="1">
    <citation type="submission" date="2018-10" db="EMBL/GenBank/DDBJ databases">
        <title>A high-quality apple genome assembly.</title>
        <authorList>
            <person name="Hu J."/>
        </authorList>
    </citation>
    <scope>NUCLEOTIDE SEQUENCE [LARGE SCALE GENOMIC DNA]</scope>
    <source>
        <strain evidence="8">cv. HFTH1</strain>
        <tissue evidence="7">Young leaf</tissue>
    </source>
</reference>
<dbReference type="Pfam" id="PF05938">
    <property type="entry name" value="Self-incomp_S1"/>
    <property type="match status" value="1"/>
</dbReference>
<dbReference type="PANTHER" id="PTHR31232">
    <property type="match status" value="1"/>
</dbReference>
<dbReference type="EMBL" id="RDQH01000341">
    <property type="protein sequence ID" value="RXH72338.1"/>
    <property type="molecule type" value="Genomic_DNA"/>
</dbReference>
<evidence type="ECO:0000313" key="8">
    <source>
        <dbReference type="Proteomes" id="UP000290289"/>
    </source>
</evidence>
<evidence type="ECO:0000256" key="3">
    <source>
        <dbReference type="ARBA" id="ARBA00022471"/>
    </source>
</evidence>
<dbReference type="PANTHER" id="PTHR31232:SF133">
    <property type="entry name" value="S-PROTEIN HOMOLOG"/>
    <property type="match status" value="1"/>
</dbReference>
<organism evidence="7 8">
    <name type="scientific">Malus domestica</name>
    <name type="common">Apple</name>
    <name type="synonym">Pyrus malus</name>
    <dbReference type="NCBI Taxonomy" id="3750"/>
    <lineage>
        <taxon>Eukaryota</taxon>
        <taxon>Viridiplantae</taxon>
        <taxon>Streptophyta</taxon>
        <taxon>Embryophyta</taxon>
        <taxon>Tracheophyta</taxon>
        <taxon>Spermatophyta</taxon>
        <taxon>Magnoliopsida</taxon>
        <taxon>eudicotyledons</taxon>
        <taxon>Gunneridae</taxon>
        <taxon>Pentapetalae</taxon>
        <taxon>rosids</taxon>
        <taxon>fabids</taxon>
        <taxon>Rosales</taxon>
        <taxon>Rosaceae</taxon>
        <taxon>Amygdaloideae</taxon>
        <taxon>Maleae</taxon>
        <taxon>Malus</taxon>
    </lineage>
</organism>
<evidence type="ECO:0000256" key="2">
    <source>
        <dbReference type="ARBA" id="ARBA00005581"/>
    </source>
</evidence>
<evidence type="ECO:0000256" key="4">
    <source>
        <dbReference type="ARBA" id="ARBA00022525"/>
    </source>
</evidence>
<evidence type="ECO:0000313" key="7">
    <source>
        <dbReference type="EMBL" id="RXH72338.1"/>
    </source>
</evidence>
<evidence type="ECO:0000256" key="1">
    <source>
        <dbReference type="ARBA" id="ARBA00004613"/>
    </source>
</evidence>
<evidence type="ECO:0000256" key="6">
    <source>
        <dbReference type="RuleBase" id="RU367044"/>
    </source>
</evidence>
<keyword evidence="4 6" id="KW-0964">Secreted</keyword>
<dbReference type="InterPro" id="IPR010264">
    <property type="entry name" value="Self-incomp_S1"/>
</dbReference>
<protein>
    <recommendedName>
        <fullName evidence="6">S-protein homolog</fullName>
    </recommendedName>
</protein>
<gene>
    <name evidence="7" type="ORF">DVH24_012022</name>
</gene>
<accession>A0A498HLE9</accession>
<keyword evidence="8" id="KW-1185">Reference proteome</keyword>